<protein>
    <submittedName>
        <fullName evidence="2">Putative tail assembly protein</fullName>
    </submittedName>
</protein>
<dbReference type="InterPro" id="IPR018964">
    <property type="entry name" value="Phage_phiJL001_Gp84_C"/>
</dbReference>
<evidence type="ECO:0000313" key="2">
    <source>
        <dbReference type="EMBL" id="AJA41294.1"/>
    </source>
</evidence>
<reference evidence="2 3" key="1">
    <citation type="submission" date="2014-10" db="EMBL/GenBank/DDBJ databases">
        <title>Characterization of phage pPM_01 specific to Proteus mirabilis.</title>
        <authorList>
            <person name="Wirjon I.A."/>
            <person name="Mat Arip Y."/>
        </authorList>
    </citation>
    <scope>NUCLEOTIDE SEQUENCE [LARGE SCALE GENOMIC DNA]</scope>
</reference>
<dbReference type="EMBL" id="KP063118">
    <property type="protein sequence ID" value="AJA41294.1"/>
    <property type="molecule type" value="Genomic_DNA"/>
</dbReference>
<dbReference type="Pfam" id="PF09931">
    <property type="entry name" value="Phage_phiJL001_Gp84_N"/>
    <property type="match status" value="1"/>
</dbReference>
<evidence type="ECO:0000259" key="1">
    <source>
        <dbReference type="Pfam" id="PF09356"/>
    </source>
</evidence>
<sequence>MAYNQLEISTDDGQPIYLYEFRLNDNYWRYTSAKKDIQMLGQTWLGTPMEDDGIRQTSDAQSDSLTILMPQSAVIVDLFRGTPPINAVTLKIRRFHRGDTEAAVCYVGEVLQLDTANAAAAKITCNTLSASMEQNGLRLAWSRSCPHALYNSSCGVNPAEFMVEATIQSVGSNNIMSKDLAPYGESYFAGGYIEWVDKLRGVERRAIQAHSYDSIEIFGTVGGITGGMIIKVFPGCPRTVASCRDKFNNLANYGGIPSMPGRSPFDGNPVY</sequence>
<evidence type="ECO:0000313" key="3">
    <source>
        <dbReference type="Proteomes" id="UP000031807"/>
    </source>
</evidence>
<gene>
    <name evidence="2" type="ORF">pPM01_0045</name>
</gene>
<dbReference type="KEGG" id="vg:26626769"/>
<name>A0A0B4SJM9_9CAUD</name>
<dbReference type="Pfam" id="PF09356">
    <property type="entry name" value="Phage_BR0599"/>
    <property type="match status" value="1"/>
</dbReference>
<proteinExistence type="predicted"/>
<dbReference type="InterPro" id="IPR011928">
    <property type="entry name" value="Phage_phiJL001_Gp84"/>
</dbReference>
<dbReference type="Proteomes" id="UP000031807">
    <property type="component" value="Segment"/>
</dbReference>
<dbReference type="NCBIfam" id="TIGR02218">
    <property type="entry name" value="phg_TIGR02218"/>
    <property type="match status" value="1"/>
</dbReference>
<accession>A0A0B4SJM9</accession>
<dbReference type="OrthoDB" id="5153at10239"/>
<dbReference type="GeneID" id="26626769"/>
<dbReference type="RefSeq" id="YP_009199658.1">
    <property type="nucleotide sequence ID" value="NC_028812.1"/>
</dbReference>
<feature type="domain" description="Bacteriophage phiJL001 Gp84 C-terminal" evidence="1">
    <location>
        <begin position="187"/>
        <end position="261"/>
    </location>
</feature>
<keyword evidence="3" id="KW-1185">Reference proteome</keyword>
<organism evidence="2 3">
    <name type="scientific">Proteus phage pPM_01</name>
    <dbReference type="NCBI Taxonomy" id="1567485"/>
    <lineage>
        <taxon>Viruses</taxon>
        <taxon>Duplodnaviria</taxon>
        <taxon>Heunggongvirae</taxon>
        <taxon>Uroviricota</taxon>
        <taxon>Caudoviricetes</taxon>
        <taxon>Casjensviridae</taxon>
        <taxon>Lavrentievavirus</taxon>
        <taxon>Lavrentievavirus pPM01</taxon>
    </lineage>
</organism>